<proteinExistence type="inferred from homology"/>
<evidence type="ECO:0000259" key="18">
    <source>
        <dbReference type="Pfam" id="PF02775"/>
    </source>
</evidence>
<gene>
    <name evidence="21" type="primary">LOC105158132</name>
</gene>
<comment type="catalytic activity">
    <reaction evidence="15 16">
        <text>2 pyruvate + H(+) = (2S)-2-acetolactate + CO2</text>
        <dbReference type="Rhea" id="RHEA:25249"/>
        <dbReference type="ChEBI" id="CHEBI:15361"/>
        <dbReference type="ChEBI" id="CHEBI:15378"/>
        <dbReference type="ChEBI" id="CHEBI:16526"/>
        <dbReference type="ChEBI" id="CHEBI:58476"/>
        <dbReference type="EC" id="2.2.1.6"/>
    </reaction>
</comment>
<dbReference type="InterPro" id="IPR029061">
    <property type="entry name" value="THDP-binding"/>
</dbReference>
<name>A0A6I9SSR8_SESIN</name>
<dbReference type="InterPro" id="IPR012001">
    <property type="entry name" value="Thiamin_PyroP_enz_TPP-bd_dom"/>
</dbReference>
<dbReference type="RefSeq" id="XP_011073073.1">
    <property type="nucleotide sequence ID" value="XM_011074771.2"/>
</dbReference>
<dbReference type="EC" id="2.2.1.6" evidence="4 16"/>
<evidence type="ECO:0000256" key="12">
    <source>
        <dbReference type="ARBA" id="ARBA00022946"/>
    </source>
</evidence>
<feature type="domain" description="Thiamine pyrophosphate enzyme TPP-binding" evidence="18">
    <location>
        <begin position="470"/>
        <end position="625"/>
    </location>
</feature>
<keyword evidence="6" id="KW-0285">Flavoprotein</keyword>
<dbReference type="FunCoup" id="A0A6I9SSR8">
    <property type="interactions" value="1131"/>
</dbReference>
<evidence type="ECO:0000256" key="11">
    <source>
        <dbReference type="ARBA" id="ARBA00022842"/>
    </source>
</evidence>
<keyword evidence="7" id="KW-0359">Herbicide resistance</keyword>
<dbReference type="GO" id="GO:0003984">
    <property type="term" value="F:acetolactate synthase activity"/>
    <property type="evidence" value="ECO:0007669"/>
    <property type="project" value="UniProtKB-EC"/>
</dbReference>
<dbReference type="Pfam" id="PF00205">
    <property type="entry name" value="TPP_enzyme_M"/>
    <property type="match status" value="1"/>
</dbReference>
<dbReference type="InterPro" id="IPR011766">
    <property type="entry name" value="TPP_enzyme_TPP-bd"/>
</dbReference>
<evidence type="ECO:0000256" key="2">
    <source>
        <dbReference type="ARBA" id="ARBA00005025"/>
    </source>
</evidence>
<evidence type="ECO:0000256" key="7">
    <source>
        <dbReference type="ARBA" id="ARBA00022646"/>
    </source>
</evidence>
<dbReference type="SUPFAM" id="SSF52518">
    <property type="entry name" value="Thiamin diphosphate-binding fold (THDP-binding)"/>
    <property type="match status" value="2"/>
</dbReference>
<dbReference type="FunFam" id="3.40.50.970:FF:000053">
    <property type="entry name" value="Acetolactate synthase, mitochondrial"/>
    <property type="match status" value="1"/>
</dbReference>
<dbReference type="InterPro" id="IPR045229">
    <property type="entry name" value="TPP_enz"/>
</dbReference>
<dbReference type="AlphaFoldDB" id="A0A6I9SSR8"/>
<dbReference type="NCBIfam" id="TIGR00118">
    <property type="entry name" value="acolac_lg"/>
    <property type="match status" value="1"/>
</dbReference>
<keyword evidence="13 16" id="KW-0786">Thiamine pyrophosphate</keyword>
<feature type="domain" description="Thiamine pyrophosphate enzyme central" evidence="17">
    <location>
        <begin position="272"/>
        <end position="406"/>
    </location>
</feature>
<evidence type="ECO:0000256" key="6">
    <source>
        <dbReference type="ARBA" id="ARBA00022630"/>
    </source>
</evidence>
<dbReference type="PANTHER" id="PTHR18968:SF13">
    <property type="entry name" value="ACETOLACTATE SYNTHASE CATALYTIC SUBUNIT, MITOCHONDRIAL"/>
    <property type="match status" value="1"/>
</dbReference>
<keyword evidence="14 16" id="KW-0100">Branched-chain amino acid biosynthesis</keyword>
<dbReference type="GO" id="GO:0009097">
    <property type="term" value="P:isoleucine biosynthetic process"/>
    <property type="evidence" value="ECO:0007669"/>
    <property type="project" value="UniProtKB-UniPathway"/>
</dbReference>
<dbReference type="PANTHER" id="PTHR18968">
    <property type="entry name" value="THIAMINE PYROPHOSPHATE ENZYMES"/>
    <property type="match status" value="1"/>
</dbReference>
<organism evidence="20 21">
    <name type="scientific">Sesamum indicum</name>
    <name type="common">Oriental sesame</name>
    <name type="synonym">Sesamum orientale</name>
    <dbReference type="NCBI Taxonomy" id="4182"/>
    <lineage>
        <taxon>Eukaryota</taxon>
        <taxon>Viridiplantae</taxon>
        <taxon>Streptophyta</taxon>
        <taxon>Embryophyta</taxon>
        <taxon>Tracheophyta</taxon>
        <taxon>Spermatophyta</taxon>
        <taxon>Magnoliopsida</taxon>
        <taxon>eudicotyledons</taxon>
        <taxon>Gunneridae</taxon>
        <taxon>Pentapetalae</taxon>
        <taxon>asterids</taxon>
        <taxon>lamiids</taxon>
        <taxon>Lamiales</taxon>
        <taxon>Pedaliaceae</taxon>
        <taxon>Sesamum</taxon>
    </lineage>
</organism>
<evidence type="ECO:0000313" key="21">
    <source>
        <dbReference type="RefSeq" id="XP_011073073.1"/>
    </source>
</evidence>
<dbReference type="GO" id="GO:0005948">
    <property type="term" value="C:acetolactate synthase complex"/>
    <property type="evidence" value="ECO:0007669"/>
    <property type="project" value="TreeGrafter"/>
</dbReference>
<dbReference type="KEGG" id="sind:105158132"/>
<accession>A0A6I9SSR8</accession>
<evidence type="ECO:0000313" key="20">
    <source>
        <dbReference type="Proteomes" id="UP000504604"/>
    </source>
</evidence>
<keyword evidence="9 16" id="KW-0479">Metal-binding</keyword>
<evidence type="ECO:0000256" key="15">
    <source>
        <dbReference type="ARBA" id="ARBA00048670"/>
    </source>
</evidence>
<evidence type="ECO:0000256" key="8">
    <source>
        <dbReference type="ARBA" id="ARBA00022679"/>
    </source>
</evidence>
<dbReference type="InterPro" id="IPR000399">
    <property type="entry name" value="TPP-bd_CS"/>
</dbReference>
<sequence>MAAATPASSSSTVWKRSSFSNSPKLLSRFTVPFPHNPQKPTAGVISRRRPLQISNVLSAPREQVHPEEAFVSRFAADEPRKGCDVLVEALEREGVTDVFAYPGGASMEIHQALTRSKIIRNVLPRHEQGGVFAAEGYARASGLPGVCIATSGPGATNLVSGLADALLDSVPLVAITGQVPRRMIGTDAFQETPIVEVTRSITKHNYLVLDVEDIPRVVKEAFFIARSGRPGPVLIDVPKDIQQQMVVPNWNQPMRLAGYLSRLPRPPSAMLLEQIVRLVSESKRPVLYVGGGCLNSSEELRRFVELTGIPVASTLMGLGSYPCSDEEFALQMLGMHGTVYANYAVDKSDLLLAFGVRFDDRVTGKLEAFASRAKIVHIDIDSAEIGKNKQPHVSICADMKLALQGLNLILEDMLKEGKNNVDFSAWRQELKEQKMNFPLSFKTFEDAIPPQYAIQVLDELTGGNAIISTGVGQHQMWAAQFYKYNKPRQWLTSGGLGAMGFGLPAAIGAAVARPDAVVVDIDGDGSFIMNVQELATIRVENLPVKIMLLNNQHLGMVVQWEDRFYKSNRAHTYLGNPSKESEIFPDMLKFAEACDIPAARVTKKDDLRAAIQKMLDTPGPYLLDVIVPHQEHVLPMIPSGGAFKDVITEGDGRIKY</sequence>
<dbReference type="GO" id="GO:0000287">
    <property type="term" value="F:magnesium ion binding"/>
    <property type="evidence" value="ECO:0007669"/>
    <property type="project" value="UniProtKB-UniRule"/>
</dbReference>
<dbReference type="Gramene" id="SIN_1022154.t">
    <property type="protein sequence ID" value="SIN_1022154.t.cds1"/>
    <property type="gene ID" value="SIN_1022154"/>
</dbReference>
<dbReference type="GO" id="GO:0050660">
    <property type="term" value="F:flavin adenine dinucleotide binding"/>
    <property type="evidence" value="ECO:0007669"/>
    <property type="project" value="InterPro"/>
</dbReference>
<dbReference type="InterPro" id="IPR012846">
    <property type="entry name" value="Acetolactate_synth_lsu"/>
</dbReference>
<feature type="domain" description="Thiamine pyrophosphate enzyme N-terminal TPP-binding" evidence="19">
    <location>
        <begin position="81"/>
        <end position="191"/>
    </location>
</feature>
<comment type="pathway">
    <text evidence="1 16">Amino-acid biosynthesis; L-isoleucine biosynthesis; L-isoleucine from 2-oxobutanoate: step 1/4.</text>
</comment>
<keyword evidence="5 16" id="KW-0028">Amino-acid biosynthesis</keyword>
<comment type="similarity">
    <text evidence="3 16">Belongs to the TPP enzyme family.</text>
</comment>
<dbReference type="InterPro" id="IPR029035">
    <property type="entry name" value="DHS-like_NAD/FAD-binding_dom"/>
</dbReference>
<keyword evidence="8 16" id="KW-0808">Transferase</keyword>
<keyword evidence="10" id="KW-0274">FAD</keyword>
<evidence type="ECO:0000256" key="1">
    <source>
        <dbReference type="ARBA" id="ARBA00004974"/>
    </source>
</evidence>
<evidence type="ECO:0000256" key="10">
    <source>
        <dbReference type="ARBA" id="ARBA00022827"/>
    </source>
</evidence>
<dbReference type="FunFam" id="3.40.50.1220:FF:000008">
    <property type="entry name" value="Acetolactate synthase"/>
    <property type="match status" value="1"/>
</dbReference>
<dbReference type="Pfam" id="PF02776">
    <property type="entry name" value="TPP_enzyme_N"/>
    <property type="match status" value="1"/>
</dbReference>
<dbReference type="Proteomes" id="UP000504604">
    <property type="component" value="Linkage group LG3"/>
</dbReference>
<dbReference type="Gene3D" id="3.40.50.970">
    <property type="match status" value="2"/>
</dbReference>
<dbReference type="CDD" id="cd02015">
    <property type="entry name" value="TPP_AHAS"/>
    <property type="match status" value="1"/>
</dbReference>
<comment type="pathway">
    <text evidence="2 16">Amino-acid biosynthesis; L-valine biosynthesis; L-valine from pyruvate: step 1/4.</text>
</comment>
<dbReference type="GeneID" id="105158132"/>
<dbReference type="UniPathway" id="UPA00047">
    <property type="reaction ID" value="UER00055"/>
</dbReference>
<dbReference type="InterPro" id="IPR012000">
    <property type="entry name" value="Thiamin_PyroP_enz_cen_dom"/>
</dbReference>
<keyword evidence="11 16" id="KW-0460">Magnesium</keyword>
<comment type="cofactor">
    <cofactor evidence="16">
        <name>thiamine diphosphate</name>
        <dbReference type="ChEBI" id="CHEBI:58937"/>
    </cofactor>
    <text evidence="16">Binds 1 thiamine pyrophosphate per subunit.</text>
</comment>
<dbReference type="FunFam" id="3.40.50.970:FF:000007">
    <property type="entry name" value="Acetolactate synthase"/>
    <property type="match status" value="1"/>
</dbReference>
<evidence type="ECO:0000256" key="4">
    <source>
        <dbReference type="ARBA" id="ARBA00013145"/>
    </source>
</evidence>
<dbReference type="GO" id="GO:0009099">
    <property type="term" value="P:L-valine biosynthetic process"/>
    <property type="evidence" value="ECO:0007669"/>
    <property type="project" value="UniProtKB-UniPathway"/>
</dbReference>
<evidence type="ECO:0000256" key="5">
    <source>
        <dbReference type="ARBA" id="ARBA00022605"/>
    </source>
</evidence>
<evidence type="ECO:0000256" key="3">
    <source>
        <dbReference type="ARBA" id="ARBA00007812"/>
    </source>
</evidence>
<evidence type="ECO:0000259" key="17">
    <source>
        <dbReference type="Pfam" id="PF00205"/>
    </source>
</evidence>
<dbReference type="GO" id="GO:0030976">
    <property type="term" value="F:thiamine pyrophosphate binding"/>
    <property type="evidence" value="ECO:0007669"/>
    <property type="project" value="UniProtKB-UniRule"/>
</dbReference>
<dbReference type="Pfam" id="PF02775">
    <property type="entry name" value="TPP_enzyme_C"/>
    <property type="match status" value="1"/>
</dbReference>
<dbReference type="UniPathway" id="UPA00049">
    <property type="reaction ID" value="UER00059"/>
</dbReference>
<comment type="cofactor">
    <cofactor evidence="16">
        <name>Mg(2+)</name>
        <dbReference type="ChEBI" id="CHEBI:18420"/>
    </cofactor>
    <text evidence="16">Binds 1 Mg(2+) ion per subunit.</text>
</comment>
<dbReference type="InParanoid" id="A0A6I9SSR8"/>
<evidence type="ECO:0000256" key="16">
    <source>
        <dbReference type="RuleBase" id="RU003591"/>
    </source>
</evidence>
<dbReference type="Gene3D" id="3.40.50.1220">
    <property type="entry name" value="TPP-binding domain"/>
    <property type="match status" value="1"/>
</dbReference>
<keyword evidence="20" id="KW-1185">Reference proteome</keyword>
<reference evidence="21" key="1">
    <citation type="submission" date="2025-08" db="UniProtKB">
        <authorList>
            <consortium name="RefSeq"/>
        </authorList>
    </citation>
    <scope>IDENTIFICATION</scope>
</reference>
<evidence type="ECO:0000259" key="19">
    <source>
        <dbReference type="Pfam" id="PF02776"/>
    </source>
</evidence>
<dbReference type="InterPro" id="IPR039368">
    <property type="entry name" value="AHAS_TPP"/>
</dbReference>
<dbReference type="SUPFAM" id="SSF52467">
    <property type="entry name" value="DHS-like NAD/FAD-binding domain"/>
    <property type="match status" value="1"/>
</dbReference>
<dbReference type="OrthoDB" id="16262at2759"/>
<evidence type="ECO:0000256" key="13">
    <source>
        <dbReference type="ARBA" id="ARBA00023052"/>
    </source>
</evidence>
<keyword evidence="12" id="KW-0809">Transit peptide</keyword>
<evidence type="ECO:0000256" key="14">
    <source>
        <dbReference type="ARBA" id="ARBA00023304"/>
    </source>
</evidence>
<protein>
    <recommendedName>
        <fullName evidence="4 16">Acetolactate synthase</fullName>
        <ecNumber evidence="4 16">2.2.1.6</ecNumber>
    </recommendedName>
</protein>
<evidence type="ECO:0000256" key="9">
    <source>
        <dbReference type="ARBA" id="ARBA00022723"/>
    </source>
</evidence>
<dbReference type="CDD" id="cd07035">
    <property type="entry name" value="TPP_PYR_POX_like"/>
    <property type="match status" value="1"/>
</dbReference>
<dbReference type="GO" id="GO:0009635">
    <property type="term" value="P:response to herbicide"/>
    <property type="evidence" value="ECO:0007669"/>
    <property type="project" value="UniProtKB-KW"/>
</dbReference>
<dbReference type="PROSITE" id="PS00187">
    <property type="entry name" value="TPP_ENZYMES"/>
    <property type="match status" value="1"/>
</dbReference>